<dbReference type="InterPro" id="IPR020904">
    <property type="entry name" value="Sc_DH/Rdtase_CS"/>
</dbReference>
<dbReference type="InterPro" id="IPR036291">
    <property type="entry name" value="NAD(P)-bd_dom_sf"/>
</dbReference>
<dbReference type="OrthoDB" id="9803628at2"/>
<dbReference type="KEGG" id="woc:BA177_02410"/>
<dbReference type="NCBIfam" id="NF005559">
    <property type="entry name" value="PRK07231.1"/>
    <property type="match status" value="1"/>
</dbReference>
<evidence type="ECO:0000313" key="3">
    <source>
        <dbReference type="EMBL" id="ANO50223.1"/>
    </source>
</evidence>
<dbReference type="AlphaFoldDB" id="A0A193LCN0"/>
<dbReference type="PANTHER" id="PTHR24321">
    <property type="entry name" value="DEHYDROGENASES, SHORT CHAIN"/>
    <property type="match status" value="1"/>
</dbReference>
<keyword evidence="2" id="KW-0560">Oxidoreductase</keyword>
<dbReference type="FunFam" id="3.40.50.720:FF:000084">
    <property type="entry name" value="Short-chain dehydrogenase reductase"/>
    <property type="match status" value="1"/>
</dbReference>
<dbReference type="PANTHER" id="PTHR24321:SF15">
    <property type="entry name" value="OXIDOREDUCTASE UCPA"/>
    <property type="match status" value="1"/>
</dbReference>
<protein>
    <submittedName>
        <fullName evidence="3">3-beta hydroxysteroid dehydrogenase</fullName>
    </submittedName>
</protein>
<organism evidence="3 4">
    <name type="scientific">Woeseia oceani</name>
    <dbReference type="NCBI Taxonomy" id="1548547"/>
    <lineage>
        <taxon>Bacteria</taxon>
        <taxon>Pseudomonadati</taxon>
        <taxon>Pseudomonadota</taxon>
        <taxon>Gammaproteobacteria</taxon>
        <taxon>Woeseiales</taxon>
        <taxon>Woeseiaceae</taxon>
        <taxon>Woeseia</taxon>
    </lineage>
</organism>
<accession>A0A193LCN0</accession>
<dbReference type="PROSITE" id="PS51257">
    <property type="entry name" value="PROKAR_LIPOPROTEIN"/>
    <property type="match status" value="1"/>
</dbReference>
<evidence type="ECO:0000313" key="4">
    <source>
        <dbReference type="Proteomes" id="UP000092695"/>
    </source>
</evidence>
<gene>
    <name evidence="3" type="ORF">BA177_02410</name>
</gene>
<dbReference type="PRINTS" id="PR00080">
    <property type="entry name" value="SDRFAMILY"/>
</dbReference>
<dbReference type="RefSeq" id="WP_068612419.1">
    <property type="nucleotide sequence ID" value="NZ_CP016268.1"/>
</dbReference>
<dbReference type="GO" id="GO:0016491">
    <property type="term" value="F:oxidoreductase activity"/>
    <property type="evidence" value="ECO:0007669"/>
    <property type="project" value="UniProtKB-KW"/>
</dbReference>
<dbReference type="PRINTS" id="PR00081">
    <property type="entry name" value="GDHRDH"/>
</dbReference>
<dbReference type="STRING" id="1548547.BA177_02410"/>
<reference evidence="3 4" key="1">
    <citation type="submission" date="2016-06" db="EMBL/GenBank/DDBJ databases">
        <title>Complete genome sequence of a deep-branching marine Gamma Proteobacterium Woeseia oceani type strain XK5.</title>
        <authorList>
            <person name="Mu D."/>
            <person name="Du Z."/>
        </authorList>
    </citation>
    <scope>NUCLEOTIDE SEQUENCE [LARGE SCALE GENOMIC DNA]</scope>
    <source>
        <strain evidence="3 4">XK5</strain>
    </source>
</reference>
<dbReference type="Proteomes" id="UP000092695">
    <property type="component" value="Chromosome"/>
</dbReference>
<dbReference type="NCBIfam" id="NF005473">
    <property type="entry name" value="PRK07069.1"/>
    <property type="match status" value="1"/>
</dbReference>
<sequence length="259" mass="26942">MQAVGRVENKIALVTGAAQGIGAACARQLAAEGARVLLTDINTAGVEQQAAAINQQYPGHAVACRHDVCSADDWQRAVTTVEKTWGGLHILVNNAGIGALANVEDETLENWRHVHAVDLDSVFLGCKLAIPLMRHSGGGSIINISSISGIIAGHNLAAYNSAKAAVGHLSKSVALHCARTQSNIRCNSVHPVFVDTPILDGLAQGADRELALGKLARQVPLGKIGTTDDVAYAVLYLASDESGFVTGSELRIDGGISAQ</sequence>
<dbReference type="Gene3D" id="3.40.50.720">
    <property type="entry name" value="NAD(P)-binding Rossmann-like Domain"/>
    <property type="match status" value="1"/>
</dbReference>
<evidence type="ECO:0000256" key="2">
    <source>
        <dbReference type="ARBA" id="ARBA00023002"/>
    </source>
</evidence>
<dbReference type="EMBL" id="CP016268">
    <property type="protein sequence ID" value="ANO50223.1"/>
    <property type="molecule type" value="Genomic_DNA"/>
</dbReference>
<comment type="similarity">
    <text evidence="1">Belongs to the short-chain dehydrogenases/reductases (SDR) family.</text>
</comment>
<dbReference type="Pfam" id="PF13561">
    <property type="entry name" value="adh_short_C2"/>
    <property type="match status" value="1"/>
</dbReference>
<evidence type="ECO:0000256" key="1">
    <source>
        <dbReference type="ARBA" id="ARBA00006484"/>
    </source>
</evidence>
<keyword evidence="4" id="KW-1185">Reference proteome</keyword>
<name>A0A193LCN0_9GAMM</name>
<dbReference type="SUPFAM" id="SSF51735">
    <property type="entry name" value="NAD(P)-binding Rossmann-fold domains"/>
    <property type="match status" value="1"/>
</dbReference>
<proteinExistence type="inferred from homology"/>
<dbReference type="InterPro" id="IPR002347">
    <property type="entry name" value="SDR_fam"/>
</dbReference>
<dbReference type="PROSITE" id="PS00061">
    <property type="entry name" value="ADH_SHORT"/>
    <property type="match status" value="1"/>
</dbReference>